<feature type="compositionally biased region" description="Low complexity" evidence="9">
    <location>
        <begin position="204"/>
        <end position="213"/>
    </location>
</feature>
<feature type="compositionally biased region" description="Basic and acidic residues" evidence="9">
    <location>
        <begin position="469"/>
        <end position="479"/>
    </location>
</feature>
<evidence type="ECO:0000256" key="2">
    <source>
        <dbReference type="ARBA" id="ARBA00022454"/>
    </source>
</evidence>
<evidence type="ECO:0000256" key="7">
    <source>
        <dbReference type="ARBA" id="ARBA00023242"/>
    </source>
</evidence>
<evidence type="ECO:0000259" key="12">
    <source>
        <dbReference type="Pfam" id="PF16589"/>
    </source>
</evidence>
<protein>
    <recommendedName>
        <fullName evidence="8">DNA-binding protein RAP1</fullName>
    </recommendedName>
</protein>
<dbReference type="GO" id="GO:0070187">
    <property type="term" value="C:shelterin complex"/>
    <property type="evidence" value="ECO:0007669"/>
    <property type="project" value="TreeGrafter"/>
</dbReference>
<evidence type="ECO:0000256" key="8">
    <source>
        <dbReference type="RuleBase" id="RU367107"/>
    </source>
</evidence>
<evidence type="ECO:0000259" key="11">
    <source>
        <dbReference type="Pfam" id="PF11626"/>
    </source>
</evidence>
<dbReference type="PANTHER" id="PTHR16466">
    <property type="entry name" value="TELOMERE REPEAT-BINDING FACTOR 2-INTERACTING PROTEIN 1"/>
    <property type="match status" value="1"/>
</dbReference>
<keyword evidence="3 8" id="KW-0779">Telomere</keyword>
<dbReference type="InterPro" id="IPR015010">
    <property type="entry name" value="TERF2IP_Myb"/>
</dbReference>
<dbReference type="InterPro" id="IPR038104">
    <property type="entry name" value="Rap1_C_sf"/>
</dbReference>
<evidence type="ECO:0000256" key="4">
    <source>
        <dbReference type="ARBA" id="ARBA00023015"/>
    </source>
</evidence>
<feature type="domain" description="BRCT" evidence="12">
    <location>
        <begin position="21"/>
        <end position="94"/>
    </location>
</feature>
<accession>A0A364N985</accession>
<feature type="compositionally biased region" description="Polar residues" evidence="9">
    <location>
        <begin position="618"/>
        <end position="630"/>
    </location>
</feature>
<comment type="caution">
    <text evidence="13">The sequence shown here is derived from an EMBL/GenBank/DDBJ whole genome shotgun (WGS) entry which is preliminary data.</text>
</comment>
<dbReference type="AlphaFoldDB" id="A0A364N985"/>
<keyword evidence="6" id="KW-0804">Transcription</keyword>
<dbReference type="SUPFAM" id="SSF47095">
    <property type="entry name" value="HMG-box"/>
    <property type="match status" value="1"/>
</dbReference>
<evidence type="ECO:0000256" key="1">
    <source>
        <dbReference type="ARBA" id="ARBA00010467"/>
    </source>
</evidence>
<comment type="subcellular location">
    <subcellularLocation>
        <location evidence="8">Nucleus</location>
    </subcellularLocation>
    <subcellularLocation>
        <location evidence="8">Chromosome</location>
        <location evidence="8">Telomere</location>
    </subcellularLocation>
</comment>
<dbReference type="InterPro" id="IPR036910">
    <property type="entry name" value="HMG_box_dom_sf"/>
</dbReference>
<dbReference type="Pfam" id="PF08914">
    <property type="entry name" value="Myb_Rap1"/>
    <property type="match status" value="1"/>
</dbReference>
<feature type="domain" description="TERF2-interacting telomeric protein 1 Myb" evidence="10">
    <location>
        <begin position="121"/>
        <end position="176"/>
    </location>
</feature>
<evidence type="ECO:0000256" key="9">
    <source>
        <dbReference type="SAM" id="MobiDB-lite"/>
    </source>
</evidence>
<feature type="compositionally biased region" description="Polar residues" evidence="9">
    <location>
        <begin position="348"/>
        <end position="360"/>
    </location>
</feature>
<dbReference type="InterPro" id="IPR039595">
    <property type="entry name" value="TE2IP/Rap1"/>
</dbReference>
<dbReference type="GO" id="GO:0005654">
    <property type="term" value="C:nucleoplasm"/>
    <property type="evidence" value="ECO:0007669"/>
    <property type="project" value="UniProtKB-ARBA"/>
</dbReference>
<dbReference type="InterPro" id="IPR009057">
    <property type="entry name" value="Homeodomain-like_sf"/>
</dbReference>
<evidence type="ECO:0000256" key="5">
    <source>
        <dbReference type="ARBA" id="ARBA00023159"/>
    </source>
</evidence>
<keyword evidence="4" id="KW-0805">Transcription regulation</keyword>
<dbReference type="SUPFAM" id="SSF46689">
    <property type="entry name" value="Homeodomain-like"/>
    <property type="match status" value="1"/>
</dbReference>
<evidence type="ECO:0000256" key="6">
    <source>
        <dbReference type="ARBA" id="ARBA00023163"/>
    </source>
</evidence>
<feature type="region of interest" description="Disordered" evidence="9">
    <location>
        <begin position="441"/>
        <end position="722"/>
    </location>
</feature>
<feature type="compositionally biased region" description="Low complexity" evidence="9">
    <location>
        <begin position="689"/>
        <end position="711"/>
    </location>
</feature>
<dbReference type="GO" id="GO:0010833">
    <property type="term" value="P:telomere maintenance via telomere lengthening"/>
    <property type="evidence" value="ECO:0007669"/>
    <property type="project" value="UniProtKB-UniRule"/>
</dbReference>
<dbReference type="EMBL" id="QGDH01000033">
    <property type="protein sequence ID" value="RAR13571.1"/>
    <property type="molecule type" value="Genomic_DNA"/>
</dbReference>
<dbReference type="STRING" id="183478.A0A364N985"/>
<feature type="region of interest" description="Disordered" evidence="9">
    <location>
        <begin position="175"/>
        <end position="233"/>
    </location>
</feature>
<keyword evidence="5" id="KW-0010">Activator</keyword>
<comment type="function">
    <text evidence="8">Involved in the regulation of telomere length, clustering and has a specific role in telomere position effect (TPE).</text>
</comment>
<evidence type="ECO:0000313" key="14">
    <source>
        <dbReference type="Proteomes" id="UP000249619"/>
    </source>
</evidence>
<dbReference type="InterPro" id="IPR036420">
    <property type="entry name" value="BRCT_dom_sf"/>
</dbReference>
<dbReference type="FunFam" id="1.10.10.60:FF:000246">
    <property type="entry name" value="Telomeric repeat-binding factor 2-interacting protein 1"/>
    <property type="match status" value="1"/>
</dbReference>
<dbReference type="Gene3D" id="3.40.50.10190">
    <property type="entry name" value="BRCT domain"/>
    <property type="match status" value="1"/>
</dbReference>
<feature type="compositionally biased region" description="Low complexity" evidence="9">
    <location>
        <begin position="528"/>
        <end position="540"/>
    </location>
</feature>
<dbReference type="CDD" id="cd11655">
    <property type="entry name" value="rap1_myb-like"/>
    <property type="match status" value="1"/>
</dbReference>
<organism evidence="13 14">
    <name type="scientific">Stemphylium lycopersici</name>
    <name type="common">Tomato gray leaf spot disease fungus</name>
    <name type="synonym">Thyrospora lycopersici</name>
    <dbReference type="NCBI Taxonomy" id="183478"/>
    <lineage>
        <taxon>Eukaryota</taxon>
        <taxon>Fungi</taxon>
        <taxon>Dikarya</taxon>
        <taxon>Ascomycota</taxon>
        <taxon>Pezizomycotina</taxon>
        <taxon>Dothideomycetes</taxon>
        <taxon>Pleosporomycetidae</taxon>
        <taxon>Pleosporales</taxon>
        <taxon>Pleosporineae</taxon>
        <taxon>Pleosporaceae</taxon>
        <taxon>Stemphylium</taxon>
    </lineage>
</organism>
<dbReference type="Gene3D" id="1.10.10.2170">
    <property type="match status" value="1"/>
</dbReference>
<feature type="domain" description="TRF2-interacting telomeric protein/Rap1 C-terminal" evidence="11">
    <location>
        <begin position="730"/>
        <end position="813"/>
    </location>
</feature>
<dbReference type="GO" id="GO:0031848">
    <property type="term" value="P:protection from non-homologous end joining at telomere"/>
    <property type="evidence" value="ECO:0007669"/>
    <property type="project" value="TreeGrafter"/>
</dbReference>
<dbReference type="PANTHER" id="PTHR16466:SF6">
    <property type="entry name" value="TELOMERIC REPEAT-BINDING FACTOR 2-INTERACTING PROTEIN 1"/>
    <property type="match status" value="1"/>
</dbReference>
<keyword evidence="7 8" id="KW-0539">Nucleus</keyword>
<evidence type="ECO:0000256" key="3">
    <source>
        <dbReference type="ARBA" id="ARBA00022895"/>
    </source>
</evidence>
<keyword evidence="2 8" id="KW-0158">Chromosome</keyword>
<dbReference type="Proteomes" id="UP000249619">
    <property type="component" value="Unassembled WGS sequence"/>
</dbReference>
<dbReference type="Pfam" id="PF11626">
    <property type="entry name" value="Rap1_C"/>
    <property type="match status" value="1"/>
</dbReference>
<name>A0A364N985_STELY</name>
<evidence type="ECO:0000259" key="10">
    <source>
        <dbReference type="Pfam" id="PF08914"/>
    </source>
</evidence>
<sequence>MAGTTVYHDVTEGFDLASGGTLFAGKKFWVAQRVPSRNRLLDNIKANGGEIVLLEKKADYLVADHSRRDCPPGSISWKFVDESIEQGELCDPKDHPAGPPLGEAREAGATHQPTRSGRAAYTAEEDRILYKWVRDAESRGGLVSGNEIYKQLEQKYPRHSWQSWRDRYLKQLKDRPPSAFNIPDNAPPSPPSDQSNKRTLPAPSSSDSAQQQTSKKEQASTDRKVGGKGKARAEGDYSVNELTALFSTDDWLEVYAFVDLIDDLKGDDRYDSSWVEWAKNQGNQTAEQWRQYFEKVVRPQWLRDPASKREQIKKQIEDKYGEGGSDQSQSIGQQFPESIKPEKGTAESAVSQEKTATEQSSDFEHERFEELLNEQNDGVPPAYKFFAREKKQPTLNKRPNWDFAALHDFLLARWHSLSDEERAPYLSMNEAVTTSTLERATKSAKQALDVKVPSSSTVQHESPKFYSELQEKFMKRLREDDDTEEQEEEVELTRPTKRRKSGSKTPTRDGRVQPAEKMGTGEQPLEISSTGSSQHTTQSETNEEQTGPINPDTAEDDEATMVELEGPDAEKEIESIESDELPGIDQLPKAPPGYETVSEDDLPSNTPTPRATRRKVSNFDTQAILSSPIQSKFPPPLGFAQGAKLHEEPRFSSPAQVPESDASTTQSMEEFRRSLQEEDLTQPTYSQHAPHPLRLSSSPAPSTASSTSTDSGDPDPPLTAAEIHAFYDEQNEQGWSNDFISAALKRTRLRPELTVKVLDAWKLGKPLPNERGIWSKEDDVAVESGDGFELAKLGRKHSVDGWGGVTERLVFLEGYRSR</sequence>
<comment type="subunit">
    <text evidence="8">Homodimer.</text>
</comment>
<feature type="region of interest" description="Disordered" evidence="9">
    <location>
        <begin position="94"/>
        <end position="120"/>
    </location>
</feature>
<dbReference type="Gene3D" id="1.10.30.10">
    <property type="entry name" value="High mobility group box domain"/>
    <property type="match status" value="1"/>
</dbReference>
<reference evidence="14" key="1">
    <citation type="submission" date="2018-05" db="EMBL/GenBank/DDBJ databases">
        <title>Draft genome sequence of Stemphylium lycopersici strain CIDEFI 213.</title>
        <authorList>
            <person name="Medina R."/>
            <person name="Franco M.E.E."/>
            <person name="Lucentini C.G."/>
            <person name="Saparrat M.C.N."/>
            <person name="Balatti P.A."/>
        </authorList>
    </citation>
    <scope>NUCLEOTIDE SEQUENCE [LARGE SCALE GENOMIC DNA]</scope>
    <source>
        <strain evidence="14">CIDEFI 213</strain>
    </source>
</reference>
<gene>
    <name evidence="13" type="ORF">DDE83_003028</name>
</gene>
<feature type="compositionally biased region" description="Basic and acidic residues" evidence="9">
    <location>
        <begin position="214"/>
        <end position="233"/>
    </location>
</feature>
<dbReference type="InterPro" id="IPR021661">
    <property type="entry name" value="Rap1_C"/>
</dbReference>
<evidence type="ECO:0000313" key="13">
    <source>
        <dbReference type="EMBL" id="RAR13571.1"/>
    </source>
</evidence>
<feature type="compositionally biased region" description="Acidic residues" evidence="9">
    <location>
        <begin position="480"/>
        <end position="490"/>
    </location>
</feature>
<proteinExistence type="inferred from homology"/>
<dbReference type="InterPro" id="IPR001357">
    <property type="entry name" value="BRCT_dom"/>
</dbReference>
<dbReference type="Gene3D" id="1.10.10.60">
    <property type="entry name" value="Homeodomain-like"/>
    <property type="match status" value="1"/>
</dbReference>
<keyword evidence="14" id="KW-1185">Reference proteome</keyword>
<feature type="region of interest" description="Disordered" evidence="9">
    <location>
        <begin position="339"/>
        <end position="365"/>
    </location>
</feature>
<dbReference type="GO" id="GO:0042162">
    <property type="term" value="F:telomeric DNA binding"/>
    <property type="evidence" value="ECO:0007669"/>
    <property type="project" value="TreeGrafter"/>
</dbReference>
<comment type="similarity">
    <text evidence="1 8">Belongs to the RAP1 family.</text>
</comment>
<dbReference type="Pfam" id="PF16589">
    <property type="entry name" value="BRCT_2"/>
    <property type="match status" value="1"/>
</dbReference>